<sequence>MMTDEYSVCGNVAVGHKLLKDGDDLEKVAADIAIFTLGWESRFSALESHVALGAKQILLLDFELASTGDDAIEANRTKLVDLARKWDVAITELKLAPSTEFLKNINTLGHTLTELARQIGSYHGSLRRVFVECSTMPRVYIQWLVAFGFGSIGAFPAVDFGYAEGSYPPPSGSEEFSSAVDRYETVPLLNGSGGMGEEKFLIVGIGGDADMFYGLVDEFSPERIAVLVPQSSRHAHLDSLLNQQVAKITEMYRLGDEEVRRIGSFSIDAYLKAFEEHAMKVGERAVISVFAGGPKVQAIAAALFACADRRVQVKARIPKGYARRDVQQNGSYHLFRLVDLTSPACSLLDTW</sequence>
<dbReference type="Proteomes" id="UP000222296">
    <property type="component" value="Plasmid pAt"/>
</dbReference>
<proteinExistence type="predicted"/>
<reference evidence="1 2" key="1">
    <citation type="journal article" date="2017" name="Genome Announc.">
        <title>Draft Genome Sequence of Agrobacterium tumefaciens Biovar 1 Strain 186, Isolated from Walnut.</title>
        <authorList>
            <person name="Poret-Peterson A.T."/>
            <person name="Bhatnagar S."/>
            <person name="McClean A.E."/>
            <person name="Kluepfel D.A."/>
        </authorList>
    </citation>
    <scope>NUCLEOTIDE SEQUENCE [LARGE SCALE GENOMIC DNA]</scope>
    <source>
        <strain evidence="1 2">186</strain>
    </source>
</reference>
<name>A0AAP9J9I2_AGRTU</name>
<protein>
    <submittedName>
        <fullName evidence="1">Uncharacterized protein</fullName>
    </submittedName>
</protein>
<gene>
    <name evidence="1" type="ORF">CG010_026190</name>
</gene>
<dbReference type="RefSeq" id="WP_099086999.1">
    <property type="nucleotide sequence ID" value="NZ_CP042276.1"/>
</dbReference>
<organism evidence="1 2">
    <name type="scientific">Agrobacterium tumefaciens</name>
    <dbReference type="NCBI Taxonomy" id="358"/>
    <lineage>
        <taxon>Bacteria</taxon>
        <taxon>Pseudomonadati</taxon>
        <taxon>Pseudomonadota</taxon>
        <taxon>Alphaproteobacteria</taxon>
        <taxon>Hyphomicrobiales</taxon>
        <taxon>Rhizobiaceae</taxon>
        <taxon>Rhizobium/Agrobacterium group</taxon>
        <taxon>Agrobacterium</taxon>
        <taxon>Agrobacterium tumefaciens complex</taxon>
    </lineage>
</organism>
<evidence type="ECO:0000313" key="1">
    <source>
        <dbReference type="EMBL" id="QDY97648.1"/>
    </source>
</evidence>
<accession>A0AAP9J9I2</accession>
<dbReference type="AlphaFoldDB" id="A0AAP9J9I2"/>
<geneLocation type="plasmid" evidence="2">
    <name>pat</name>
</geneLocation>
<keyword evidence="1" id="KW-0614">Plasmid</keyword>
<dbReference type="EMBL" id="CP042276">
    <property type="protein sequence ID" value="QDY97648.1"/>
    <property type="molecule type" value="Genomic_DNA"/>
</dbReference>
<evidence type="ECO:0000313" key="2">
    <source>
        <dbReference type="Proteomes" id="UP000222296"/>
    </source>
</evidence>